<dbReference type="PANTHER" id="PTHR34281">
    <property type="entry name" value="PROTEIN EARLY FLOWERING 3"/>
    <property type="match status" value="1"/>
</dbReference>
<dbReference type="InterPro" id="IPR004314">
    <property type="entry name" value="Neprosin"/>
</dbReference>
<dbReference type="InterPro" id="IPR015424">
    <property type="entry name" value="PyrdxlP-dep_Trfase"/>
</dbReference>
<feature type="compositionally biased region" description="Polar residues" evidence="1">
    <location>
        <begin position="477"/>
        <end position="491"/>
    </location>
</feature>
<dbReference type="EMBL" id="CAKMRJ010005745">
    <property type="protein sequence ID" value="CAH1451671.1"/>
    <property type="molecule type" value="Genomic_DNA"/>
</dbReference>
<dbReference type="GO" id="GO:2000028">
    <property type="term" value="P:regulation of photoperiodism, flowering"/>
    <property type="evidence" value="ECO:0007669"/>
    <property type="project" value="InterPro"/>
</dbReference>
<dbReference type="Pfam" id="PF03080">
    <property type="entry name" value="Neprosin"/>
    <property type="match status" value="1"/>
</dbReference>
<dbReference type="InterPro" id="IPR015421">
    <property type="entry name" value="PyrdxlP-dep_Trfase_major"/>
</dbReference>
<comment type="caution">
    <text evidence="3">The sequence shown here is derived from an EMBL/GenBank/DDBJ whole genome shotgun (WGS) entry which is preliminary data.</text>
</comment>
<organism evidence="3 4">
    <name type="scientific">Lactuca virosa</name>
    <dbReference type="NCBI Taxonomy" id="75947"/>
    <lineage>
        <taxon>Eukaryota</taxon>
        <taxon>Viridiplantae</taxon>
        <taxon>Streptophyta</taxon>
        <taxon>Embryophyta</taxon>
        <taxon>Tracheophyta</taxon>
        <taxon>Spermatophyta</taxon>
        <taxon>Magnoliopsida</taxon>
        <taxon>eudicotyledons</taxon>
        <taxon>Gunneridae</taxon>
        <taxon>Pentapetalae</taxon>
        <taxon>asterids</taxon>
        <taxon>campanulids</taxon>
        <taxon>Asterales</taxon>
        <taxon>Asteraceae</taxon>
        <taxon>Cichorioideae</taxon>
        <taxon>Cichorieae</taxon>
        <taxon>Lactucinae</taxon>
        <taxon>Lactuca</taxon>
    </lineage>
</organism>
<feature type="compositionally biased region" description="Polar residues" evidence="1">
    <location>
        <begin position="334"/>
        <end position="368"/>
    </location>
</feature>
<keyword evidence="4" id="KW-1185">Reference proteome</keyword>
<feature type="region of interest" description="Disordered" evidence="1">
    <location>
        <begin position="326"/>
        <end position="400"/>
    </location>
</feature>
<dbReference type="InterPro" id="IPR025521">
    <property type="entry name" value="Neprosin_propep"/>
</dbReference>
<name>A0AAU9PPS9_9ASTR</name>
<accession>A0AAU9PPS9</accession>
<sequence>MLFSWGFYQTCRVKHQMQVSFHRNFLFNRRPYLLNRRFNLQRQLYIYLQVLSSARLARFFTSLPSDTSMASDKSTQPLTVDSLNTKVLKCEYVVRGELFLWLSADSIERAWQILDQIPGRATGAYSHRATGWGLEVSELKKQLETARQKGIIVRALVVINTGNPTGQVYQGNIYVFEKHCHCFKKVARSMRYGDKDIPLVSSQSLSKGYYGECGKRGGYMEVTGFSPKVREQIYKVASVNLCSNISGIRRCTEQRRGCYLQQSRRIIVFRSVRGKRKMKRGKDEEKTMGPMFPRLHVNDTEKGGPRAPPRNKMALYEQLSIPSQRFNGGALPFNPNSTANSVPPSSSTPGTMNERATFSPLQQSSSMHPTRMTDNRHSELNNQRVQQQEHKRRQEDDDFRVPIFDQQSGTSQNHQNRENEGITPFGAAAFSGRLSNVQNARQIINKPQKENSQDFTRSASNQLSRQNPKVPLKETNESSNYSHRHASNNGNLRDYRGDSQADNTLWGDSGLNEASKASGYENTSVPVMEALRSPNNNDPTNADAVSETSMVDSICGVDISPDDVVGIIGQKHFWKARRAIVNQQRVFAVQVFELHRLIKVQRLIAGSPQLLFEENLYLSKPPKVTPIKKIPIEYVIKPKHKNDENALALALEKPNDETEFSAENAPGKASLSTVQNGSQTTYCRPFSGNPLPVPLPPADISSWNYNPPPGHQWLIPVMSPSEGLVYKPYPGPGFMNPVYGGCGPMMGPNFGNYGVPHPSDHHYEGPTGVHPFAPPASHGYFPAYNMPPVNPPVSTQTQTPTRVKFKACNDSEVQVSTASSRSDKTWNRNALSLFPTSPPPPAAPVAAPAVAQVGVAEEAPRVIRVVPHNASDGVEGDSIPKSNLFNATTTRKTTFSKKQGVKSILSEDGDIIDCVDIYKQQAFKHPALKNHTIQMTPTNVLNIENSMMKKTFKDTKKEDNTMTITSQLWQKSGSCPKGTIPIRRVHKRFLNVHGYGRKTPNESKNQTTILKDPRNSLANHSVALVLTQGYSYSGAKTDIKVWTPYVEKEDEYSTSHVLIQNGDVDDFEIVETGWAVNPSVYGDHETRLYVYWTADGSIKTGCFDMTCPGFVQVSHEVALGAAIYPISNSKGLPYQITVYIYKDPKTNNWWVNYGESINIGYWPGELFVFLKHHGLMVKWGGEVYSTRVKTHPHTATQMGNGYTPSPIFENCGTMKRMRVEQNSEPLMIPEWSDTIVDEYRCYDILYEVDYVDDPIFYYGGPGRSPWCP</sequence>
<feature type="region of interest" description="Disordered" evidence="1">
    <location>
        <begin position="277"/>
        <end position="310"/>
    </location>
</feature>
<gene>
    <name evidence="3" type="ORF">LVIROSA_LOCUS37016</name>
</gene>
<dbReference type="AlphaFoldDB" id="A0AAU9PPS9"/>
<evidence type="ECO:0000259" key="2">
    <source>
        <dbReference type="PROSITE" id="PS52045"/>
    </source>
</evidence>
<dbReference type="InterPro" id="IPR039319">
    <property type="entry name" value="ELF3-like"/>
</dbReference>
<dbReference type="PROSITE" id="PS52045">
    <property type="entry name" value="NEPROSIN_PEP_CD"/>
    <property type="match status" value="1"/>
</dbReference>
<evidence type="ECO:0000313" key="4">
    <source>
        <dbReference type="Proteomes" id="UP001157418"/>
    </source>
</evidence>
<dbReference type="Gene3D" id="3.40.640.10">
    <property type="entry name" value="Type I PLP-dependent aspartate aminotransferase-like (Major domain)"/>
    <property type="match status" value="1"/>
</dbReference>
<evidence type="ECO:0000256" key="1">
    <source>
        <dbReference type="SAM" id="MobiDB-lite"/>
    </source>
</evidence>
<feature type="domain" description="Neprosin PEP catalytic" evidence="2">
    <location>
        <begin position="1013"/>
        <end position="1268"/>
    </location>
</feature>
<dbReference type="PANTHER" id="PTHR34281:SF2">
    <property type="entry name" value="PROTEIN EARLY FLOWERING 3"/>
    <property type="match status" value="1"/>
</dbReference>
<reference evidence="3 4" key="1">
    <citation type="submission" date="2022-01" db="EMBL/GenBank/DDBJ databases">
        <authorList>
            <person name="Xiong W."/>
            <person name="Schranz E."/>
        </authorList>
    </citation>
    <scope>NUCLEOTIDE SEQUENCE [LARGE SCALE GENOMIC DNA]</scope>
</reference>
<feature type="region of interest" description="Disordered" evidence="1">
    <location>
        <begin position="444"/>
        <end position="510"/>
    </location>
</feature>
<dbReference type="Gene3D" id="3.90.1320.10">
    <property type="entry name" value="Outer-capsid protein sigma 3, large lobe"/>
    <property type="match status" value="1"/>
</dbReference>
<protein>
    <recommendedName>
        <fullName evidence="2">Neprosin PEP catalytic domain-containing protein</fullName>
    </recommendedName>
</protein>
<proteinExistence type="predicted"/>
<dbReference type="SUPFAM" id="SSF53383">
    <property type="entry name" value="PLP-dependent transferases"/>
    <property type="match status" value="1"/>
</dbReference>
<dbReference type="Proteomes" id="UP001157418">
    <property type="component" value="Unassembled WGS sequence"/>
</dbReference>
<feature type="compositionally biased region" description="Polar residues" evidence="1">
    <location>
        <begin position="453"/>
        <end position="467"/>
    </location>
</feature>
<evidence type="ECO:0000313" key="3">
    <source>
        <dbReference type="EMBL" id="CAH1451671.1"/>
    </source>
</evidence>
<dbReference type="Pfam" id="PF14365">
    <property type="entry name" value="Neprosin_AP"/>
    <property type="match status" value="1"/>
</dbReference>